<dbReference type="GO" id="GO:0003723">
    <property type="term" value="F:RNA binding"/>
    <property type="evidence" value="ECO:0007669"/>
    <property type="project" value="UniProtKB-UniRule"/>
</dbReference>
<reference evidence="8" key="2">
    <citation type="submission" date="2015-01" db="EMBL/GenBank/DDBJ databases">
        <title>Evolutionary Origins and Diversification of the Mycorrhizal Mutualists.</title>
        <authorList>
            <consortium name="DOE Joint Genome Institute"/>
            <consortium name="Mycorrhizal Genomics Consortium"/>
            <person name="Kohler A."/>
            <person name="Kuo A."/>
            <person name="Nagy L.G."/>
            <person name="Floudas D."/>
            <person name="Copeland A."/>
            <person name="Barry K.W."/>
            <person name="Cichocki N."/>
            <person name="Veneault-Fourrey C."/>
            <person name="LaButti K."/>
            <person name="Lindquist E.A."/>
            <person name="Lipzen A."/>
            <person name="Lundell T."/>
            <person name="Morin E."/>
            <person name="Murat C."/>
            <person name="Riley R."/>
            <person name="Ohm R."/>
            <person name="Sun H."/>
            <person name="Tunlid A."/>
            <person name="Henrissat B."/>
            <person name="Grigoriev I.V."/>
            <person name="Hibbett D.S."/>
            <person name="Martin F."/>
        </authorList>
    </citation>
    <scope>NUCLEOTIDE SEQUENCE [LARGE SCALE GENOMIC DNA]</scope>
    <source>
        <strain evidence="8">Marx 270</strain>
    </source>
</reference>
<dbReference type="HOGENOM" id="CLU_2307174_0_0_1"/>
<name>A0A0C3PCC9_PISTI</name>
<gene>
    <name evidence="7" type="ORF">M404DRAFT_948093</name>
</gene>
<dbReference type="InterPro" id="IPR001678">
    <property type="entry name" value="MeTrfase_RsmB-F_NOP2_dom"/>
</dbReference>
<dbReference type="InterPro" id="IPR002935">
    <property type="entry name" value="SAM_O-MeTrfase"/>
</dbReference>
<keyword evidence="8" id="KW-1185">Reference proteome</keyword>
<evidence type="ECO:0000256" key="1">
    <source>
        <dbReference type="ARBA" id="ARBA00022603"/>
    </source>
</evidence>
<sequence length="100" mass="10719">MALTVGAKRVLEVGTLGAYSTIYVAQGLPEDGELITLEISEANAKVARDNLAKAGIRNSRVLAENAIETLKELPTEESFDLIFIDADSKATLITLSKRNA</sequence>
<reference evidence="7 8" key="1">
    <citation type="submission" date="2014-04" db="EMBL/GenBank/DDBJ databases">
        <authorList>
            <consortium name="DOE Joint Genome Institute"/>
            <person name="Kuo A."/>
            <person name="Kohler A."/>
            <person name="Costa M.D."/>
            <person name="Nagy L.G."/>
            <person name="Floudas D."/>
            <person name="Copeland A."/>
            <person name="Barry K.W."/>
            <person name="Cichocki N."/>
            <person name="Veneault-Fourrey C."/>
            <person name="LaButti K."/>
            <person name="Lindquist E.A."/>
            <person name="Lipzen A."/>
            <person name="Lundell T."/>
            <person name="Morin E."/>
            <person name="Murat C."/>
            <person name="Sun H."/>
            <person name="Tunlid A."/>
            <person name="Henrissat B."/>
            <person name="Grigoriev I.V."/>
            <person name="Hibbett D.S."/>
            <person name="Martin F."/>
            <person name="Nordberg H.P."/>
            <person name="Cantor M.N."/>
            <person name="Hua S.X."/>
        </authorList>
    </citation>
    <scope>NUCLEOTIDE SEQUENCE [LARGE SCALE GENOMIC DNA]</scope>
    <source>
        <strain evidence="7 8">Marx 270</strain>
    </source>
</reference>
<dbReference type="EMBL" id="KN831966">
    <property type="protein sequence ID" value="KIO05691.1"/>
    <property type="molecule type" value="Genomic_DNA"/>
</dbReference>
<dbReference type="InParanoid" id="A0A0C3PCC9"/>
<dbReference type="Gene3D" id="3.40.50.150">
    <property type="entry name" value="Vaccinia Virus protein VP39"/>
    <property type="match status" value="1"/>
</dbReference>
<dbReference type="STRING" id="870435.A0A0C3PCC9"/>
<comment type="caution">
    <text evidence="5">Lacks conserved residue(s) required for the propagation of feature annotation.</text>
</comment>
<dbReference type="AlphaFoldDB" id="A0A0C3PCC9"/>
<dbReference type="PANTHER" id="PTHR10509:SF14">
    <property type="entry name" value="CAFFEOYL-COA O-METHYLTRANSFERASE 3-RELATED"/>
    <property type="match status" value="1"/>
</dbReference>
<keyword evidence="5" id="KW-0694">RNA-binding</keyword>
<accession>A0A0C3PCC9</accession>
<dbReference type="PANTHER" id="PTHR10509">
    <property type="entry name" value="O-METHYLTRANSFERASE-RELATED"/>
    <property type="match status" value="1"/>
</dbReference>
<keyword evidence="3 5" id="KW-0949">S-adenosyl-L-methionine</keyword>
<evidence type="ECO:0000313" key="7">
    <source>
        <dbReference type="EMBL" id="KIO05691.1"/>
    </source>
</evidence>
<dbReference type="OrthoDB" id="10251242at2759"/>
<dbReference type="GO" id="GO:0008757">
    <property type="term" value="F:S-adenosylmethionine-dependent methyltransferase activity"/>
    <property type="evidence" value="ECO:0007669"/>
    <property type="project" value="TreeGrafter"/>
</dbReference>
<dbReference type="PROSITE" id="PS51686">
    <property type="entry name" value="SAM_MT_RSMB_NOP"/>
    <property type="match status" value="1"/>
</dbReference>
<evidence type="ECO:0000313" key="8">
    <source>
        <dbReference type="Proteomes" id="UP000054217"/>
    </source>
</evidence>
<feature type="domain" description="SAM-dependent MTase RsmB/NOP-type" evidence="6">
    <location>
        <begin position="1"/>
        <end position="100"/>
    </location>
</feature>
<comment type="similarity">
    <text evidence="4">Belongs to the class I-like SAM-binding methyltransferase superfamily. Cation-dependent O-methyltransferase family.</text>
</comment>
<keyword evidence="1 5" id="KW-0489">Methyltransferase</keyword>
<dbReference type="GO" id="GO:0032259">
    <property type="term" value="P:methylation"/>
    <property type="evidence" value="ECO:0007669"/>
    <property type="project" value="UniProtKB-KW"/>
</dbReference>
<dbReference type="InterPro" id="IPR050362">
    <property type="entry name" value="Cation-dep_OMT"/>
</dbReference>
<protein>
    <recommendedName>
        <fullName evidence="6">SAM-dependent MTase RsmB/NOP-type domain-containing protein</fullName>
    </recommendedName>
</protein>
<dbReference type="Proteomes" id="UP000054217">
    <property type="component" value="Unassembled WGS sequence"/>
</dbReference>
<dbReference type="Pfam" id="PF01596">
    <property type="entry name" value="Methyltransf_3"/>
    <property type="match status" value="1"/>
</dbReference>
<dbReference type="InterPro" id="IPR029063">
    <property type="entry name" value="SAM-dependent_MTases_sf"/>
</dbReference>
<evidence type="ECO:0000256" key="4">
    <source>
        <dbReference type="ARBA" id="ARBA00023453"/>
    </source>
</evidence>
<dbReference type="SUPFAM" id="SSF53335">
    <property type="entry name" value="S-adenosyl-L-methionine-dependent methyltransferases"/>
    <property type="match status" value="1"/>
</dbReference>
<feature type="binding site" evidence="5">
    <location>
        <position position="38"/>
    </location>
    <ligand>
        <name>S-adenosyl-L-methionine</name>
        <dbReference type="ChEBI" id="CHEBI:59789"/>
    </ligand>
</feature>
<evidence type="ECO:0000259" key="6">
    <source>
        <dbReference type="PROSITE" id="PS51686"/>
    </source>
</evidence>
<keyword evidence="2 5" id="KW-0808">Transferase</keyword>
<dbReference type="GO" id="GO:0008171">
    <property type="term" value="F:O-methyltransferase activity"/>
    <property type="evidence" value="ECO:0007669"/>
    <property type="project" value="InterPro"/>
</dbReference>
<dbReference type="PROSITE" id="PS51682">
    <property type="entry name" value="SAM_OMT_I"/>
    <property type="match status" value="1"/>
</dbReference>
<comment type="similarity">
    <text evidence="5">Belongs to the class I-like SAM-binding methyltransferase superfamily. RsmB/NOP family.</text>
</comment>
<evidence type="ECO:0000256" key="2">
    <source>
        <dbReference type="ARBA" id="ARBA00022679"/>
    </source>
</evidence>
<evidence type="ECO:0000256" key="3">
    <source>
        <dbReference type="ARBA" id="ARBA00022691"/>
    </source>
</evidence>
<organism evidence="7 8">
    <name type="scientific">Pisolithus tinctorius Marx 270</name>
    <dbReference type="NCBI Taxonomy" id="870435"/>
    <lineage>
        <taxon>Eukaryota</taxon>
        <taxon>Fungi</taxon>
        <taxon>Dikarya</taxon>
        <taxon>Basidiomycota</taxon>
        <taxon>Agaricomycotina</taxon>
        <taxon>Agaricomycetes</taxon>
        <taxon>Agaricomycetidae</taxon>
        <taxon>Boletales</taxon>
        <taxon>Sclerodermatineae</taxon>
        <taxon>Pisolithaceae</taxon>
        <taxon>Pisolithus</taxon>
    </lineage>
</organism>
<feature type="binding site" evidence="5">
    <location>
        <position position="85"/>
    </location>
    <ligand>
        <name>S-adenosyl-L-methionine</name>
        <dbReference type="ChEBI" id="CHEBI:59789"/>
    </ligand>
</feature>
<evidence type="ECO:0000256" key="5">
    <source>
        <dbReference type="PROSITE-ProRule" id="PRU01023"/>
    </source>
</evidence>
<proteinExistence type="inferred from homology"/>